<dbReference type="PANTHER" id="PTHR43133:SF8">
    <property type="entry name" value="RNA POLYMERASE SIGMA FACTOR HI_1459-RELATED"/>
    <property type="match status" value="1"/>
</dbReference>
<accession>G0EJY3</accession>
<dbReference type="InterPro" id="IPR013325">
    <property type="entry name" value="RNA_pol_sigma_r2"/>
</dbReference>
<gene>
    <name evidence="8" type="ordered locus">Bint_0623</name>
</gene>
<dbReference type="HOGENOM" id="CLU_047691_3_4_12"/>
<dbReference type="SUPFAM" id="SSF88946">
    <property type="entry name" value="Sigma2 domain of RNA polymerase sigma factors"/>
    <property type="match status" value="1"/>
</dbReference>
<evidence type="ECO:0000259" key="7">
    <source>
        <dbReference type="Pfam" id="PF08281"/>
    </source>
</evidence>
<dbReference type="InterPro" id="IPR039425">
    <property type="entry name" value="RNA_pol_sigma-70-like"/>
</dbReference>
<evidence type="ECO:0000256" key="4">
    <source>
        <dbReference type="ARBA" id="ARBA00023125"/>
    </source>
</evidence>
<dbReference type="eggNOG" id="COG1595">
    <property type="taxonomic scope" value="Bacteria"/>
</dbReference>
<dbReference type="Gene3D" id="1.10.10.10">
    <property type="entry name" value="Winged helix-like DNA-binding domain superfamily/Winged helix DNA-binding domain"/>
    <property type="match status" value="1"/>
</dbReference>
<protein>
    <submittedName>
        <fullName evidence="8">RpoE, DNA-directed RNA polymerase specialized sigma subunit, sigma24</fullName>
    </submittedName>
</protein>
<organism evidence="8 9">
    <name type="scientific">Brachyspira intermedia (strain ATCC 51140 / PWS/A)</name>
    <name type="common">Serpulina intermedia</name>
    <dbReference type="NCBI Taxonomy" id="1045858"/>
    <lineage>
        <taxon>Bacteria</taxon>
        <taxon>Pseudomonadati</taxon>
        <taxon>Spirochaetota</taxon>
        <taxon>Spirochaetia</taxon>
        <taxon>Brachyspirales</taxon>
        <taxon>Brachyspiraceae</taxon>
        <taxon>Brachyspira</taxon>
    </lineage>
</organism>
<dbReference type="InterPro" id="IPR036388">
    <property type="entry name" value="WH-like_DNA-bd_sf"/>
</dbReference>
<keyword evidence="4" id="KW-0238">DNA-binding</keyword>
<feature type="domain" description="RNA polymerase sigma factor 70 region 4 type 2" evidence="7">
    <location>
        <begin position="156"/>
        <end position="208"/>
    </location>
</feature>
<dbReference type="InterPro" id="IPR014284">
    <property type="entry name" value="RNA_pol_sigma-70_dom"/>
</dbReference>
<sequence>MILLYVCLFVINNVYINYLRTGNILEFVEMIVTKEKELLKDYELIEAHKKGDSEALDILLTRYKNYIFNLSYRFMHNYEDAMDLTQDVLIRVYKAIDRYEERNYFKGWLYRIISNTAINMYSKAYRRESPYLEKLEIVDDKRYNTEKEYERIYLQEKIYNASTKLKGKQRDVFILRYYENYSYKEISDILNISSDSAKSNYSYALKKMKSLLEKERTLL</sequence>
<dbReference type="InterPro" id="IPR013249">
    <property type="entry name" value="RNA_pol_sigma70_r4_t2"/>
</dbReference>
<keyword evidence="3" id="KW-0731">Sigma factor</keyword>
<evidence type="ECO:0000256" key="1">
    <source>
        <dbReference type="ARBA" id="ARBA00010641"/>
    </source>
</evidence>
<evidence type="ECO:0000256" key="3">
    <source>
        <dbReference type="ARBA" id="ARBA00023082"/>
    </source>
</evidence>
<dbReference type="CDD" id="cd06171">
    <property type="entry name" value="Sigma70_r4"/>
    <property type="match status" value="1"/>
</dbReference>
<dbReference type="KEGG" id="bip:Bint_0623"/>
<evidence type="ECO:0000256" key="2">
    <source>
        <dbReference type="ARBA" id="ARBA00023015"/>
    </source>
</evidence>
<dbReference type="Gene3D" id="1.10.1740.10">
    <property type="match status" value="1"/>
</dbReference>
<keyword evidence="9" id="KW-1185">Reference proteome</keyword>
<dbReference type="GO" id="GO:0016987">
    <property type="term" value="F:sigma factor activity"/>
    <property type="evidence" value="ECO:0007669"/>
    <property type="project" value="UniProtKB-KW"/>
</dbReference>
<dbReference type="Pfam" id="PF04542">
    <property type="entry name" value="Sigma70_r2"/>
    <property type="match status" value="1"/>
</dbReference>
<dbReference type="SUPFAM" id="SSF88659">
    <property type="entry name" value="Sigma3 and sigma4 domains of RNA polymerase sigma factors"/>
    <property type="match status" value="1"/>
</dbReference>
<proteinExistence type="inferred from homology"/>
<feature type="domain" description="RNA polymerase sigma-70 region 2" evidence="6">
    <location>
        <begin position="59"/>
        <end position="126"/>
    </location>
</feature>
<evidence type="ECO:0000256" key="5">
    <source>
        <dbReference type="ARBA" id="ARBA00023163"/>
    </source>
</evidence>
<dbReference type="InterPro" id="IPR013324">
    <property type="entry name" value="RNA_pol_sigma_r3/r4-like"/>
</dbReference>
<keyword evidence="5" id="KW-0804">Transcription</keyword>
<reference evidence="8 9" key="1">
    <citation type="journal article" date="2011" name="BMC Genomics">
        <title>Complete genome sequence of Brachyspira intermedia reveals unique genomic features in Brachyspira species and phage-mediated horizontal gene transfer.</title>
        <authorList>
            <person name="Hafstrom T."/>
            <person name="Jansson D.S."/>
            <person name="Segerman B."/>
        </authorList>
    </citation>
    <scope>NUCLEOTIDE SEQUENCE [LARGE SCALE GENOMIC DNA]</scope>
    <source>
        <strain evidence="9">ATCC 51140 / PWS/A</strain>
    </source>
</reference>
<dbReference type="NCBIfam" id="TIGR02937">
    <property type="entry name" value="sigma70-ECF"/>
    <property type="match status" value="1"/>
</dbReference>
<evidence type="ECO:0000259" key="6">
    <source>
        <dbReference type="Pfam" id="PF04542"/>
    </source>
</evidence>
<dbReference type="GO" id="GO:0006352">
    <property type="term" value="P:DNA-templated transcription initiation"/>
    <property type="evidence" value="ECO:0007669"/>
    <property type="project" value="InterPro"/>
</dbReference>
<dbReference type="PANTHER" id="PTHR43133">
    <property type="entry name" value="RNA POLYMERASE ECF-TYPE SIGMA FACTO"/>
    <property type="match status" value="1"/>
</dbReference>
<dbReference type="GO" id="GO:0003677">
    <property type="term" value="F:DNA binding"/>
    <property type="evidence" value="ECO:0007669"/>
    <property type="project" value="UniProtKB-KW"/>
</dbReference>
<dbReference type="Proteomes" id="UP000008522">
    <property type="component" value="Chromosome"/>
</dbReference>
<dbReference type="InterPro" id="IPR007627">
    <property type="entry name" value="RNA_pol_sigma70_r2"/>
</dbReference>
<dbReference type="EMBL" id="CP002874">
    <property type="protein sequence ID" value="AEM21252.1"/>
    <property type="molecule type" value="Genomic_DNA"/>
</dbReference>
<name>G0EJY3_BRAIP</name>
<comment type="similarity">
    <text evidence="1">Belongs to the sigma-70 factor family. ECF subfamily.</text>
</comment>
<dbReference type="PATRIC" id="fig|1045858.4.peg.623"/>
<evidence type="ECO:0000313" key="8">
    <source>
        <dbReference type="EMBL" id="AEM21252.1"/>
    </source>
</evidence>
<dbReference type="Pfam" id="PF08281">
    <property type="entry name" value="Sigma70_r4_2"/>
    <property type="match status" value="1"/>
</dbReference>
<keyword evidence="2" id="KW-0805">Transcription regulation</keyword>
<evidence type="ECO:0000313" key="9">
    <source>
        <dbReference type="Proteomes" id="UP000008522"/>
    </source>
</evidence>
<dbReference type="GO" id="GO:0000428">
    <property type="term" value="C:DNA-directed RNA polymerase complex"/>
    <property type="evidence" value="ECO:0007669"/>
    <property type="project" value="UniProtKB-KW"/>
</dbReference>
<dbReference type="AlphaFoldDB" id="G0EJY3"/>
<keyword evidence="8" id="KW-0240">DNA-directed RNA polymerase</keyword>